<dbReference type="Pfam" id="PF13642">
    <property type="entry name" value="DUF4144"/>
    <property type="match status" value="1"/>
</dbReference>
<keyword evidence="2" id="KW-1185">Reference proteome</keyword>
<protein>
    <submittedName>
        <fullName evidence="1">Uncharacterized protein</fullName>
    </submittedName>
</protein>
<dbReference type="EMBL" id="FOLO01000008">
    <property type="protein sequence ID" value="SFC35003.1"/>
    <property type="molecule type" value="Genomic_DNA"/>
</dbReference>
<evidence type="ECO:0000313" key="2">
    <source>
        <dbReference type="Proteomes" id="UP000198862"/>
    </source>
</evidence>
<organism evidence="1 2">
    <name type="scientific">Pseudoalteromonas denitrificans DSM 6059</name>
    <dbReference type="NCBI Taxonomy" id="1123010"/>
    <lineage>
        <taxon>Bacteria</taxon>
        <taxon>Pseudomonadati</taxon>
        <taxon>Pseudomonadota</taxon>
        <taxon>Gammaproteobacteria</taxon>
        <taxon>Alteromonadales</taxon>
        <taxon>Pseudoalteromonadaceae</taxon>
        <taxon>Pseudoalteromonas</taxon>
    </lineage>
</organism>
<evidence type="ECO:0000313" key="1">
    <source>
        <dbReference type="EMBL" id="SFC35003.1"/>
    </source>
</evidence>
<dbReference type="RefSeq" id="WP_218156477.1">
    <property type="nucleotide sequence ID" value="NZ_FOLO01000008.1"/>
</dbReference>
<dbReference type="Gene3D" id="2.40.10.320">
    <property type="entry name" value="Uncharacterised protein PF13642 yp_926445, N-terminal domain"/>
    <property type="match status" value="1"/>
</dbReference>
<dbReference type="AlphaFoldDB" id="A0A1I1IML1"/>
<sequence length="87" mass="9979">MINYPCIFKLYGDDELIYLSSKDDLSSEFESLICHEEDYLIDSTGQAFKVQQDNKDEFSFVKIGTPVSTQTLTELIQAHEFSKQKCA</sequence>
<reference evidence="1 2" key="1">
    <citation type="submission" date="2016-10" db="EMBL/GenBank/DDBJ databases">
        <authorList>
            <person name="de Groot N.N."/>
        </authorList>
    </citation>
    <scope>NUCLEOTIDE SEQUENCE [LARGE SCALE GENOMIC DNA]</scope>
    <source>
        <strain evidence="1 2">DSM 6059</strain>
    </source>
</reference>
<gene>
    <name evidence="1" type="ORF">SAMN02745724_01458</name>
</gene>
<dbReference type="Proteomes" id="UP000198862">
    <property type="component" value="Unassembled WGS sequence"/>
</dbReference>
<dbReference type="InterPro" id="IPR025284">
    <property type="entry name" value="DUF4144"/>
</dbReference>
<accession>A0A1I1IML1</accession>
<name>A0A1I1IML1_9GAMM</name>
<proteinExistence type="predicted"/>